<organism evidence="2 3">
    <name type="scientific">Camelus dromedarius</name>
    <name type="common">Dromedary</name>
    <name type="synonym">Arabian camel</name>
    <dbReference type="NCBI Taxonomy" id="9838"/>
    <lineage>
        <taxon>Eukaryota</taxon>
        <taxon>Metazoa</taxon>
        <taxon>Chordata</taxon>
        <taxon>Craniata</taxon>
        <taxon>Vertebrata</taxon>
        <taxon>Euteleostomi</taxon>
        <taxon>Mammalia</taxon>
        <taxon>Eutheria</taxon>
        <taxon>Laurasiatheria</taxon>
        <taxon>Artiodactyla</taxon>
        <taxon>Tylopoda</taxon>
        <taxon>Camelidae</taxon>
        <taxon>Camelus</taxon>
    </lineage>
</organism>
<gene>
    <name evidence="2" type="primary">Usherin</name>
    <name evidence="2" type="ORF">Cadr_000023139</name>
</gene>
<protein>
    <submittedName>
        <fullName evidence="2">Usherin</fullName>
    </submittedName>
</protein>
<feature type="domain" description="Fibronectin type-III" evidence="1">
    <location>
        <begin position="1"/>
        <end position="79"/>
    </location>
</feature>
<dbReference type="InterPro" id="IPR036116">
    <property type="entry name" value="FN3_sf"/>
</dbReference>
<feature type="domain" description="Fibronectin type-III" evidence="1">
    <location>
        <begin position="127"/>
        <end position="214"/>
    </location>
</feature>
<dbReference type="InterPro" id="IPR003961">
    <property type="entry name" value="FN3_dom"/>
</dbReference>
<dbReference type="PROSITE" id="PS50853">
    <property type="entry name" value="FN3"/>
    <property type="match status" value="3"/>
</dbReference>
<dbReference type="InterPro" id="IPR050713">
    <property type="entry name" value="RTP_Phos/Ushers"/>
</dbReference>
<dbReference type="Gene3D" id="2.60.40.10">
    <property type="entry name" value="Immunoglobulins"/>
    <property type="match status" value="3"/>
</dbReference>
<dbReference type="Pfam" id="PF00041">
    <property type="entry name" value="fn3"/>
    <property type="match status" value="2"/>
</dbReference>
<dbReference type="EMBL" id="JWIN03000023">
    <property type="protein sequence ID" value="KAB1258975.1"/>
    <property type="molecule type" value="Genomic_DNA"/>
</dbReference>
<sequence length="360" mass="40633">MGDIDGRNKRSDRDLLPFNRLPVEQRVKKVLRLFSNPSASLSYEVRDLQPYTEYEFRVVASNGFGSAHSSWIPFMTAEDSTYWPLPRAQSHTLVGELILILALFWKDTGSFQKQSLLRLFFFIEPGPIDPPILLDVKSRMVLVTWQHPLKCNGVITHYNIFQHGHFCLKTSGNVTNCTVTHLRPYTAYKFQVEACTSKGCSLSPESQAVWTLPDAPEGIPSPELFSDTPTSVILSWQPPTHPNGLVENFTIERRVQGEEEVTALVTLPRSHPMRFIDKTSALSPWTNYEYRILMSTLNGGTNSSAWGQVTTRPSRPAGVQPPVVDVLGPDAAKVRYRVFCLLRRLGNLPWSDSVLNRAIY</sequence>
<evidence type="ECO:0000259" key="1">
    <source>
        <dbReference type="PROSITE" id="PS50853"/>
    </source>
</evidence>
<proteinExistence type="predicted"/>
<comment type="caution">
    <text evidence="2">The sequence shown here is derived from an EMBL/GenBank/DDBJ whole genome shotgun (WGS) entry which is preliminary data.</text>
</comment>
<dbReference type="InterPro" id="IPR013783">
    <property type="entry name" value="Ig-like_fold"/>
</dbReference>
<dbReference type="SMART" id="SM00060">
    <property type="entry name" value="FN3"/>
    <property type="match status" value="3"/>
</dbReference>
<dbReference type="FunFam" id="2.60.40.10:FF:001251">
    <property type="entry name" value="usherin"/>
    <property type="match status" value="1"/>
</dbReference>
<dbReference type="FunFam" id="2.60.40.10:FF:001236">
    <property type="entry name" value="Usherin"/>
    <property type="match status" value="1"/>
</dbReference>
<dbReference type="PANTHER" id="PTHR46957:SF7">
    <property type="entry name" value="USHERIN"/>
    <property type="match status" value="1"/>
</dbReference>
<dbReference type="AlphaFoldDB" id="A0A5N4CJ56"/>
<feature type="domain" description="Fibronectin type-III" evidence="1">
    <location>
        <begin position="216"/>
        <end position="314"/>
    </location>
</feature>
<dbReference type="CDD" id="cd00063">
    <property type="entry name" value="FN3"/>
    <property type="match status" value="3"/>
</dbReference>
<accession>A0A5N4CJ56</accession>
<dbReference type="PANTHER" id="PTHR46957">
    <property type="entry name" value="CYTOKINE RECEPTOR"/>
    <property type="match status" value="1"/>
</dbReference>
<dbReference type="Proteomes" id="UP000299084">
    <property type="component" value="Unassembled WGS sequence"/>
</dbReference>
<evidence type="ECO:0000313" key="3">
    <source>
        <dbReference type="Proteomes" id="UP000299084"/>
    </source>
</evidence>
<keyword evidence="3" id="KW-1185">Reference proteome</keyword>
<name>A0A5N4CJ56_CAMDR</name>
<evidence type="ECO:0000313" key="2">
    <source>
        <dbReference type="EMBL" id="KAB1258975.1"/>
    </source>
</evidence>
<reference evidence="2 3" key="1">
    <citation type="journal article" date="2019" name="Mol. Ecol. Resour.">
        <title>Improving Illumina assemblies with Hi-C and long reads: an example with the North African dromedary.</title>
        <authorList>
            <person name="Elbers J.P."/>
            <person name="Rogers M.F."/>
            <person name="Perelman P.L."/>
            <person name="Proskuryakova A.A."/>
            <person name="Serdyukova N.A."/>
            <person name="Johnson W.E."/>
            <person name="Horin P."/>
            <person name="Corander J."/>
            <person name="Murphy D."/>
            <person name="Burger P.A."/>
        </authorList>
    </citation>
    <scope>NUCLEOTIDE SEQUENCE [LARGE SCALE GENOMIC DNA]</scope>
    <source>
        <strain evidence="2">Drom800</strain>
        <tissue evidence="2">Blood</tissue>
    </source>
</reference>
<dbReference type="SUPFAM" id="SSF49265">
    <property type="entry name" value="Fibronectin type III"/>
    <property type="match status" value="3"/>
</dbReference>